<dbReference type="InterPro" id="IPR009057">
    <property type="entry name" value="Homeodomain-like_sf"/>
</dbReference>
<dbReference type="InterPro" id="IPR001647">
    <property type="entry name" value="HTH_TetR"/>
</dbReference>
<comment type="caution">
    <text evidence="4">The sequence shown here is derived from an EMBL/GenBank/DDBJ whole genome shotgun (WGS) entry which is preliminary data.</text>
</comment>
<dbReference type="PRINTS" id="PR00455">
    <property type="entry name" value="HTHTETR"/>
</dbReference>
<dbReference type="PANTHER" id="PTHR30055">
    <property type="entry name" value="HTH-TYPE TRANSCRIPTIONAL REGULATOR RUTR"/>
    <property type="match status" value="1"/>
</dbReference>
<accession>A0ABW7Z418</accession>
<feature type="domain" description="HTH tetR-type" evidence="3">
    <location>
        <begin position="10"/>
        <end position="70"/>
    </location>
</feature>
<evidence type="ECO:0000256" key="1">
    <source>
        <dbReference type="ARBA" id="ARBA00023125"/>
    </source>
</evidence>
<dbReference type="EMBL" id="JBITGY010000011">
    <property type="protein sequence ID" value="MFI6502928.1"/>
    <property type="molecule type" value="Genomic_DNA"/>
</dbReference>
<organism evidence="4 5">
    <name type="scientific">Nonomuraea typhae</name>
    <dbReference type="NCBI Taxonomy" id="2603600"/>
    <lineage>
        <taxon>Bacteria</taxon>
        <taxon>Bacillati</taxon>
        <taxon>Actinomycetota</taxon>
        <taxon>Actinomycetes</taxon>
        <taxon>Streptosporangiales</taxon>
        <taxon>Streptosporangiaceae</taxon>
        <taxon>Nonomuraea</taxon>
    </lineage>
</organism>
<dbReference type="Pfam" id="PF00440">
    <property type="entry name" value="TetR_N"/>
    <property type="match status" value="1"/>
</dbReference>
<dbReference type="Gene3D" id="1.10.357.10">
    <property type="entry name" value="Tetracycline Repressor, domain 2"/>
    <property type="match status" value="1"/>
</dbReference>
<dbReference type="SUPFAM" id="SSF46689">
    <property type="entry name" value="Homeodomain-like"/>
    <property type="match status" value="1"/>
</dbReference>
<dbReference type="PROSITE" id="PS50977">
    <property type="entry name" value="HTH_TETR_2"/>
    <property type="match status" value="1"/>
</dbReference>
<feature type="DNA-binding region" description="H-T-H motif" evidence="2">
    <location>
        <begin position="33"/>
        <end position="52"/>
    </location>
</feature>
<gene>
    <name evidence="4" type="ORF">ACIBG2_36500</name>
</gene>
<proteinExistence type="predicted"/>
<dbReference type="InterPro" id="IPR050109">
    <property type="entry name" value="HTH-type_TetR-like_transc_reg"/>
</dbReference>
<dbReference type="Proteomes" id="UP001612741">
    <property type="component" value="Unassembled WGS sequence"/>
</dbReference>
<dbReference type="RefSeq" id="WP_397088584.1">
    <property type="nucleotide sequence ID" value="NZ_JBITGY010000011.1"/>
</dbReference>
<reference evidence="4 5" key="1">
    <citation type="submission" date="2024-10" db="EMBL/GenBank/DDBJ databases">
        <title>The Natural Products Discovery Center: Release of the First 8490 Sequenced Strains for Exploring Actinobacteria Biosynthetic Diversity.</title>
        <authorList>
            <person name="Kalkreuter E."/>
            <person name="Kautsar S.A."/>
            <person name="Yang D."/>
            <person name="Bader C.D."/>
            <person name="Teijaro C.N."/>
            <person name="Fluegel L."/>
            <person name="Davis C.M."/>
            <person name="Simpson J.R."/>
            <person name="Lauterbach L."/>
            <person name="Steele A.D."/>
            <person name="Gui C."/>
            <person name="Meng S."/>
            <person name="Li G."/>
            <person name="Viehrig K."/>
            <person name="Ye F."/>
            <person name="Su P."/>
            <person name="Kiefer A.F."/>
            <person name="Nichols A."/>
            <person name="Cepeda A.J."/>
            <person name="Yan W."/>
            <person name="Fan B."/>
            <person name="Jiang Y."/>
            <person name="Adhikari A."/>
            <person name="Zheng C.-J."/>
            <person name="Schuster L."/>
            <person name="Cowan T.M."/>
            <person name="Smanski M.J."/>
            <person name="Chevrette M.G."/>
            <person name="De Carvalho L.P.S."/>
            <person name="Shen B."/>
        </authorList>
    </citation>
    <scope>NUCLEOTIDE SEQUENCE [LARGE SCALE GENOMIC DNA]</scope>
    <source>
        <strain evidence="4 5">NPDC050545</strain>
    </source>
</reference>
<keyword evidence="1 2" id="KW-0238">DNA-binding</keyword>
<evidence type="ECO:0000313" key="5">
    <source>
        <dbReference type="Proteomes" id="UP001612741"/>
    </source>
</evidence>
<evidence type="ECO:0000259" key="3">
    <source>
        <dbReference type="PROSITE" id="PS50977"/>
    </source>
</evidence>
<sequence>MTRQPQARATQRRSALLAAAVEVLTEGGFAALTHRAVAQRACLPLAATTYYFASRDELLAEAFGHLVEREVAHLRAIGLAGLVDDLAADERSRQLGLWELYVLAGRDPALQAIARRWSEACAEIAAEHLALPPGDPRARLLYAAVSYLWLEHAVIGLPLDDMRTLMELAVKNASRPE</sequence>
<dbReference type="Pfam" id="PF17940">
    <property type="entry name" value="TetR_C_31"/>
    <property type="match status" value="1"/>
</dbReference>
<dbReference type="PANTHER" id="PTHR30055:SF231">
    <property type="entry name" value="TRANSCRIPTIONAL REGULATORY PROTEIN (PROBABLY DEOR-FAMILY)-RELATED"/>
    <property type="match status" value="1"/>
</dbReference>
<evidence type="ECO:0000313" key="4">
    <source>
        <dbReference type="EMBL" id="MFI6502928.1"/>
    </source>
</evidence>
<evidence type="ECO:0000256" key="2">
    <source>
        <dbReference type="PROSITE-ProRule" id="PRU00335"/>
    </source>
</evidence>
<dbReference type="InterPro" id="IPR041583">
    <property type="entry name" value="TetR_C_31"/>
</dbReference>
<name>A0ABW7Z418_9ACTN</name>
<keyword evidence="5" id="KW-1185">Reference proteome</keyword>
<protein>
    <submittedName>
        <fullName evidence="4">TetR/AcrR family transcriptional regulator</fullName>
    </submittedName>
</protein>